<keyword evidence="1" id="KW-0472">Membrane</keyword>
<organism evidence="2 3">
    <name type="scientific">Streptomonospora nanhaiensis</name>
    <dbReference type="NCBI Taxonomy" id="1323731"/>
    <lineage>
        <taxon>Bacteria</taxon>
        <taxon>Bacillati</taxon>
        <taxon>Actinomycetota</taxon>
        <taxon>Actinomycetes</taxon>
        <taxon>Streptosporangiales</taxon>
        <taxon>Nocardiopsidaceae</taxon>
        <taxon>Streptomonospora</taxon>
    </lineage>
</organism>
<keyword evidence="1" id="KW-0812">Transmembrane</keyword>
<name>A0A853BSZ2_9ACTN</name>
<evidence type="ECO:0000256" key="1">
    <source>
        <dbReference type="SAM" id="Phobius"/>
    </source>
</evidence>
<reference evidence="2 3" key="1">
    <citation type="submission" date="2020-07" db="EMBL/GenBank/DDBJ databases">
        <title>Sequencing the genomes of 1000 actinobacteria strains.</title>
        <authorList>
            <person name="Klenk H.-P."/>
        </authorList>
    </citation>
    <scope>NUCLEOTIDE SEQUENCE [LARGE SCALE GENOMIC DNA]</scope>
    <source>
        <strain evidence="2 3">DSM 45927</strain>
    </source>
</reference>
<dbReference type="RefSeq" id="WP_179769100.1">
    <property type="nucleotide sequence ID" value="NZ_JACCFO010000001.1"/>
</dbReference>
<evidence type="ECO:0008006" key="4">
    <source>
        <dbReference type="Google" id="ProtNLM"/>
    </source>
</evidence>
<evidence type="ECO:0000313" key="2">
    <source>
        <dbReference type="EMBL" id="NYI97835.1"/>
    </source>
</evidence>
<dbReference type="Proteomes" id="UP000575985">
    <property type="component" value="Unassembled WGS sequence"/>
</dbReference>
<feature type="transmembrane region" description="Helical" evidence="1">
    <location>
        <begin position="20"/>
        <end position="46"/>
    </location>
</feature>
<evidence type="ECO:0000313" key="3">
    <source>
        <dbReference type="Proteomes" id="UP000575985"/>
    </source>
</evidence>
<keyword evidence="1" id="KW-1133">Transmembrane helix</keyword>
<keyword evidence="3" id="KW-1185">Reference proteome</keyword>
<accession>A0A853BSZ2</accession>
<gene>
    <name evidence="2" type="ORF">HNR12_004112</name>
</gene>
<comment type="caution">
    <text evidence="2">The sequence shown here is derived from an EMBL/GenBank/DDBJ whole genome shotgun (WGS) entry which is preliminary data.</text>
</comment>
<dbReference type="AlphaFoldDB" id="A0A853BSZ2"/>
<sequence>MPETSAQRRGKRGLHGWRAFLVVVGSGVLAAFLVMGVVVGALRLFVGTVSDGLEPTADPGLAPSRGPVASLEPGSFDLCREVESMPPFTAVSPRRLDDETAFRDTAMNDPDRPMRVLENTCSWQVQIGGLVSSEFSLEYQSFISQQAVGEDTEEAEGIFEQERTNLADGFSNVSSEGGLGGLDTEAHVYGHVDGRESIAYVGLVKSTTFSIRIVRDGEPSGGDVTELEAEYKALVIDLLPEIRVWLDRVVPD</sequence>
<dbReference type="EMBL" id="JACCFO010000001">
    <property type="protein sequence ID" value="NYI97835.1"/>
    <property type="molecule type" value="Genomic_DNA"/>
</dbReference>
<protein>
    <recommendedName>
        <fullName evidence="4">DUF3558 domain-containing protein</fullName>
    </recommendedName>
</protein>
<proteinExistence type="predicted"/>